<dbReference type="Gene3D" id="3.40.50.1820">
    <property type="entry name" value="alpha/beta hydrolase"/>
    <property type="match status" value="1"/>
</dbReference>
<reference evidence="6 7" key="1">
    <citation type="journal article" date="2016" name="Front. Microbiol.">
        <title>Genomic Resource of Rice Seed Associated Bacteria.</title>
        <authorList>
            <person name="Midha S."/>
            <person name="Bansal K."/>
            <person name="Sharma S."/>
            <person name="Kumar N."/>
            <person name="Patil P.P."/>
            <person name="Chaudhry V."/>
            <person name="Patil P.B."/>
        </authorList>
    </citation>
    <scope>NUCLEOTIDE SEQUENCE [LARGE SCALE GENOMIC DNA]</scope>
    <source>
        <strain evidence="6 7">NS331</strain>
    </source>
</reference>
<dbReference type="AlphaFoldDB" id="A0A147H742"/>
<dbReference type="SUPFAM" id="SSF53474">
    <property type="entry name" value="alpha/beta-Hydrolases"/>
    <property type="match status" value="1"/>
</dbReference>
<evidence type="ECO:0000259" key="5">
    <source>
        <dbReference type="Pfam" id="PF12146"/>
    </source>
</evidence>
<evidence type="ECO:0000256" key="1">
    <source>
        <dbReference type="ARBA" id="ARBA00022801"/>
    </source>
</evidence>
<evidence type="ECO:0000256" key="2">
    <source>
        <dbReference type="ARBA" id="ARBA00022963"/>
    </source>
</evidence>
<evidence type="ECO:0000313" key="6">
    <source>
        <dbReference type="EMBL" id="KTT25740.1"/>
    </source>
</evidence>
<dbReference type="GO" id="GO:0003847">
    <property type="term" value="F:1-alkyl-2-acetylglycerophosphocholine esterase activity"/>
    <property type="evidence" value="ECO:0007669"/>
    <property type="project" value="TreeGrafter"/>
</dbReference>
<keyword evidence="2" id="KW-0442">Lipid degradation</keyword>
<protein>
    <submittedName>
        <fullName evidence="6">Dienelactone hydrolase</fullName>
    </submittedName>
</protein>
<dbReference type="Proteomes" id="UP000072741">
    <property type="component" value="Unassembled WGS sequence"/>
</dbReference>
<dbReference type="GO" id="GO:0016042">
    <property type="term" value="P:lipid catabolic process"/>
    <property type="evidence" value="ECO:0007669"/>
    <property type="project" value="UniProtKB-KW"/>
</dbReference>
<dbReference type="InterPro" id="IPR016986">
    <property type="entry name" value="UCP031982_abhydr"/>
</dbReference>
<evidence type="ECO:0000313" key="7">
    <source>
        <dbReference type="Proteomes" id="UP000072741"/>
    </source>
</evidence>
<gene>
    <name evidence="6" type="ORF">NS331_04640</name>
</gene>
<keyword evidence="1 6" id="KW-0378">Hydrolase</keyword>
<dbReference type="PATRIC" id="fig|433924.3.peg.2788"/>
<dbReference type="InterPro" id="IPR022742">
    <property type="entry name" value="Hydrolase_4"/>
</dbReference>
<dbReference type="OrthoDB" id="192696at2"/>
<feature type="signal peptide" evidence="4">
    <location>
        <begin position="1"/>
        <end position="22"/>
    </location>
</feature>
<sequence>MNPLRSALFSFLLALVGVSSHAAGLAFINVPAGVDGPALQGAVWSPCATPATDLMLDPLVVKGVRDCPVAGDRLPLVVMSHGTGGSALGHHDTAAALADAGFVVAAINHPGDNFRDLSRQAHLSAFATRPVDLRRLINHMLGRWPDNALLDPERVGIFGFSRGGYTALALIGAQPDWTLRRDLCPTSSKVPLCQEAARGEVPPPPVPDARIRAAVVVDPLGVFAAPGLRNVRVPVQLWASQFGGDGVTPESVAAVRDGLTTPPQWHVAEGAAHFAFLAPCSAAFTRMAPEICRDGPGFDRTAFHQRFNAAVVAFFRQQLPAPASR</sequence>
<dbReference type="Pfam" id="PF12146">
    <property type="entry name" value="Hydrolase_4"/>
    <property type="match status" value="1"/>
</dbReference>
<evidence type="ECO:0000256" key="4">
    <source>
        <dbReference type="SAM" id="SignalP"/>
    </source>
</evidence>
<name>A0A147H742_9BURK</name>
<feature type="domain" description="Serine aminopeptidase S33" evidence="5">
    <location>
        <begin position="76"/>
        <end position="176"/>
    </location>
</feature>
<dbReference type="PIRSF" id="PIRSF031982">
    <property type="entry name" value="UCP031982_abhydr"/>
    <property type="match status" value="1"/>
</dbReference>
<accession>A0A147H742</accession>
<keyword evidence="7" id="KW-1185">Reference proteome</keyword>
<dbReference type="InterPro" id="IPR029058">
    <property type="entry name" value="AB_hydrolase_fold"/>
</dbReference>
<comment type="caution">
    <text evidence="6">The sequence shown here is derived from an EMBL/GenBank/DDBJ whole genome shotgun (WGS) entry which is preliminary data.</text>
</comment>
<dbReference type="RefSeq" id="WP_058640839.1">
    <property type="nucleotide sequence ID" value="NZ_LDSL01000032.1"/>
</dbReference>
<keyword evidence="3" id="KW-0443">Lipid metabolism</keyword>
<dbReference type="PANTHER" id="PTHR10272">
    <property type="entry name" value="PLATELET-ACTIVATING FACTOR ACETYLHYDROLASE"/>
    <property type="match status" value="1"/>
</dbReference>
<proteinExistence type="predicted"/>
<dbReference type="EMBL" id="LDSL01000032">
    <property type="protein sequence ID" value="KTT25740.1"/>
    <property type="molecule type" value="Genomic_DNA"/>
</dbReference>
<organism evidence="6 7">
    <name type="scientific">Pseudacidovorax intermedius</name>
    <dbReference type="NCBI Taxonomy" id="433924"/>
    <lineage>
        <taxon>Bacteria</taxon>
        <taxon>Pseudomonadati</taxon>
        <taxon>Pseudomonadota</taxon>
        <taxon>Betaproteobacteria</taxon>
        <taxon>Burkholderiales</taxon>
        <taxon>Comamonadaceae</taxon>
        <taxon>Pseudacidovorax</taxon>
    </lineage>
</organism>
<evidence type="ECO:0000256" key="3">
    <source>
        <dbReference type="ARBA" id="ARBA00023098"/>
    </source>
</evidence>
<feature type="chain" id="PRO_5007547131" evidence="4">
    <location>
        <begin position="23"/>
        <end position="325"/>
    </location>
</feature>
<keyword evidence="4" id="KW-0732">Signal</keyword>
<dbReference type="PANTHER" id="PTHR10272:SF0">
    <property type="entry name" value="PLATELET-ACTIVATING FACTOR ACETYLHYDROLASE"/>
    <property type="match status" value="1"/>
</dbReference>